<gene>
    <name evidence="2" type="ORF">SODALDRAFT_318178</name>
</gene>
<keyword evidence="3" id="KW-1185">Reference proteome</keyword>
<dbReference type="RefSeq" id="XP_028462524.1">
    <property type="nucleotide sequence ID" value="XM_028609374.1"/>
</dbReference>
<accession>A0A3N2PJL0</accession>
<dbReference type="InterPro" id="IPR010730">
    <property type="entry name" value="HET"/>
</dbReference>
<organism evidence="2 3">
    <name type="scientific">Sodiomyces alkalinus (strain CBS 110278 / VKM F-3762 / F11)</name>
    <name type="common">Alkaliphilic filamentous fungus</name>
    <dbReference type="NCBI Taxonomy" id="1314773"/>
    <lineage>
        <taxon>Eukaryota</taxon>
        <taxon>Fungi</taxon>
        <taxon>Dikarya</taxon>
        <taxon>Ascomycota</taxon>
        <taxon>Pezizomycotina</taxon>
        <taxon>Sordariomycetes</taxon>
        <taxon>Hypocreomycetidae</taxon>
        <taxon>Glomerellales</taxon>
        <taxon>Plectosphaerellaceae</taxon>
        <taxon>Sodiomyces</taxon>
    </lineage>
</organism>
<evidence type="ECO:0000259" key="1">
    <source>
        <dbReference type="Pfam" id="PF06985"/>
    </source>
</evidence>
<dbReference type="Proteomes" id="UP000272025">
    <property type="component" value="Unassembled WGS sequence"/>
</dbReference>
<evidence type="ECO:0000313" key="3">
    <source>
        <dbReference type="Proteomes" id="UP000272025"/>
    </source>
</evidence>
<name>A0A3N2PJL0_SODAK</name>
<dbReference type="OrthoDB" id="2504919at2759"/>
<protein>
    <recommendedName>
        <fullName evidence="1">Heterokaryon incompatibility domain-containing protein</fullName>
    </recommendedName>
</protein>
<evidence type="ECO:0000313" key="2">
    <source>
        <dbReference type="EMBL" id="ROT34718.1"/>
    </source>
</evidence>
<dbReference type="PANTHER" id="PTHR24148">
    <property type="entry name" value="ANKYRIN REPEAT DOMAIN-CONTAINING PROTEIN 39 HOMOLOG-RELATED"/>
    <property type="match status" value="1"/>
</dbReference>
<dbReference type="AlphaFoldDB" id="A0A3N2PJL0"/>
<proteinExistence type="predicted"/>
<dbReference type="GeneID" id="39577852"/>
<dbReference type="Pfam" id="PF26639">
    <property type="entry name" value="Het-6_barrel"/>
    <property type="match status" value="1"/>
</dbReference>
<sequence length="638" mass="71566">MESQSLTYTALPRGRYFRLLKIHPGSPNDSLECELLTSELDHAPPYTAVSYVWGAPTETTTLTCSGHVCSITRSLADGLSRIRKDDQVQFAWADAICINQADTIEKGQQVDLMGSIYDAARDVIVWLGPDPTDSAPEAFRCLQVINEKIYTRTDVETFEPTKEEMPADIDTINGQKVTTFSSARRSVLGFVLGERGGKQCVRRLFDLPWFSRVWVLQEVGLATAATAHWGDASIDFSEIATFISNAYFIEDLRHFLGPETSETLMGAPLYALWNVWSTYGKKNSWMHRTPPLRAFADQLAAVCHIDFVLVLEASRYFSATNDLDHVYAFLGHPKARNPATGEPWLKANYSLDLKEQHRLVAASLAQESLNFLVQAHQTHESLRPGFDRPSWVPRWNEKKHPLHAEAFWEAWDASLRKSEREPFRAQVGVVVDQGEKLSVSALLIDSVDELTPTMEPSKFGPIGMDAGQMLEMCWDLARRKPHPYPPGESVLAFAATIRGYYKAQSEHLVEQLAGYAMYANPRFQETYLKPIRGMVEMNTALEARKNFGAAFKAHSSNRRFFNTRETGYWGTGPSVMQPGDVCAVLFGADVPFILRPAGTVREYKVVGECYIYGIVDGDAVRAWRKGEPGFVKEDIVLV</sequence>
<dbReference type="Pfam" id="PF06985">
    <property type="entry name" value="HET"/>
    <property type="match status" value="1"/>
</dbReference>
<dbReference type="InterPro" id="IPR052895">
    <property type="entry name" value="HetReg/Transcr_Mod"/>
</dbReference>
<dbReference type="PANTHER" id="PTHR24148:SF64">
    <property type="entry name" value="HETEROKARYON INCOMPATIBILITY DOMAIN-CONTAINING PROTEIN"/>
    <property type="match status" value="1"/>
</dbReference>
<feature type="domain" description="Heterokaryon incompatibility" evidence="1">
    <location>
        <begin position="46"/>
        <end position="218"/>
    </location>
</feature>
<reference evidence="2 3" key="1">
    <citation type="journal article" date="2018" name="Mol. Ecol.">
        <title>The obligate alkalophilic soda-lake fungus Sodiomyces alkalinus has shifted to a protein diet.</title>
        <authorList>
            <person name="Grum-Grzhimaylo A.A."/>
            <person name="Falkoski D.L."/>
            <person name="van den Heuvel J."/>
            <person name="Valero-Jimenez C.A."/>
            <person name="Min B."/>
            <person name="Choi I.G."/>
            <person name="Lipzen A."/>
            <person name="Daum C.G."/>
            <person name="Aanen D.K."/>
            <person name="Tsang A."/>
            <person name="Henrissat B."/>
            <person name="Bilanenko E.N."/>
            <person name="de Vries R.P."/>
            <person name="van Kan J.A.L."/>
            <person name="Grigoriev I.V."/>
            <person name="Debets A.J.M."/>
        </authorList>
    </citation>
    <scope>NUCLEOTIDE SEQUENCE [LARGE SCALE GENOMIC DNA]</scope>
    <source>
        <strain evidence="2 3">F11</strain>
    </source>
</reference>
<dbReference type="EMBL" id="ML119066">
    <property type="protein sequence ID" value="ROT34718.1"/>
    <property type="molecule type" value="Genomic_DNA"/>
</dbReference>
<dbReference type="STRING" id="1314773.A0A3N2PJL0"/>